<evidence type="ECO:0000313" key="1">
    <source>
        <dbReference type="EMBL" id="MFC5387696.1"/>
    </source>
</evidence>
<organism evidence="1 2">
    <name type="scientific">Aquamicrobium segne</name>
    <dbReference type="NCBI Taxonomy" id="469547"/>
    <lineage>
        <taxon>Bacteria</taxon>
        <taxon>Pseudomonadati</taxon>
        <taxon>Pseudomonadota</taxon>
        <taxon>Alphaproteobacteria</taxon>
        <taxon>Hyphomicrobiales</taxon>
        <taxon>Phyllobacteriaceae</taxon>
        <taxon>Aquamicrobium</taxon>
    </lineage>
</organism>
<dbReference type="Proteomes" id="UP001596016">
    <property type="component" value="Unassembled WGS sequence"/>
</dbReference>
<reference evidence="2" key="1">
    <citation type="journal article" date="2019" name="Int. J. Syst. Evol. Microbiol.">
        <title>The Global Catalogue of Microorganisms (GCM) 10K type strain sequencing project: providing services to taxonomists for standard genome sequencing and annotation.</title>
        <authorList>
            <consortium name="The Broad Institute Genomics Platform"/>
            <consortium name="The Broad Institute Genome Sequencing Center for Infectious Disease"/>
            <person name="Wu L."/>
            <person name="Ma J."/>
        </authorList>
    </citation>
    <scope>NUCLEOTIDE SEQUENCE [LARGE SCALE GENOMIC DNA]</scope>
    <source>
        <strain evidence="2">CGMCC 4.1415</strain>
    </source>
</reference>
<dbReference type="EMBL" id="JBHSLL010000062">
    <property type="protein sequence ID" value="MFC5387696.1"/>
    <property type="molecule type" value="Genomic_DNA"/>
</dbReference>
<name>A0ABW0H173_9HYPH</name>
<sequence>MSSPPTNSNGPKRVVLRPIWKFTIGREETLMGWTGAGCVKAGAQKRMPSISRNKRRPLLNGQLESIFKIWRASEHFVSTDGII</sequence>
<accession>A0ABW0H173</accession>
<proteinExistence type="predicted"/>
<protein>
    <recommendedName>
        <fullName evidence="3">Transposase</fullName>
    </recommendedName>
</protein>
<evidence type="ECO:0008006" key="3">
    <source>
        <dbReference type="Google" id="ProtNLM"/>
    </source>
</evidence>
<dbReference type="RefSeq" id="WP_378231955.1">
    <property type="nucleotide sequence ID" value="NZ_JBHSLL010000062.1"/>
</dbReference>
<evidence type="ECO:0000313" key="2">
    <source>
        <dbReference type="Proteomes" id="UP001596016"/>
    </source>
</evidence>
<gene>
    <name evidence="1" type="ORF">ACFPLB_17185</name>
</gene>
<comment type="caution">
    <text evidence="1">The sequence shown here is derived from an EMBL/GenBank/DDBJ whole genome shotgun (WGS) entry which is preliminary data.</text>
</comment>
<keyword evidence="2" id="KW-1185">Reference proteome</keyword>